<evidence type="ECO:0000313" key="4">
    <source>
        <dbReference type="Proteomes" id="UP000651837"/>
    </source>
</evidence>
<dbReference type="AlphaFoldDB" id="A0A316DRN2"/>
<reference evidence="2 3" key="1">
    <citation type="submission" date="2018-05" db="EMBL/GenBank/DDBJ databases">
        <title>Genomic Encyclopedia of Archaeal and Bacterial Type Strains, Phase II (KMG-II): from individual species to whole genera.</title>
        <authorList>
            <person name="Goeker M."/>
        </authorList>
    </citation>
    <scope>NUCLEOTIDE SEQUENCE [LARGE SCALE GENOMIC DNA]</scope>
    <source>
        <strain evidence="2 3">DSM 23514</strain>
    </source>
</reference>
<dbReference type="PROSITE" id="PS51257">
    <property type="entry name" value="PROKAR_LIPOPROTEIN"/>
    <property type="match status" value="1"/>
</dbReference>
<reference evidence="1 4" key="2">
    <citation type="submission" date="2020-07" db="EMBL/GenBank/DDBJ databases">
        <title>The draft genome sequence of Maribacter polysiphoniae KCTC 22021.</title>
        <authorList>
            <person name="Mu L."/>
        </authorList>
    </citation>
    <scope>NUCLEOTIDE SEQUENCE [LARGE SCALE GENOMIC DNA]</scope>
    <source>
        <strain evidence="1 4">KCTC 22021</strain>
    </source>
</reference>
<evidence type="ECO:0000313" key="1">
    <source>
        <dbReference type="EMBL" id="MBD1262810.1"/>
    </source>
</evidence>
<dbReference type="Proteomes" id="UP000651837">
    <property type="component" value="Unassembled WGS sequence"/>
</dbReference>
<proteinExistence type="predicted"/>
<protein>
    <submittedName>
        <fullName evidence="2">Uncharacterized protein</fullName>
    </submittedName>
</protein>
<evidence type="ECO:0000313" key="3">
    <source>
        <dbReference type="Proteomes" id="UP000245667"/>
    </source>
</evidence>
<dbReference type="OrthoDB" id="1445748at2"/>
<accession>A0A316DRN2</accession>
<evidence type="ECO:0000313" key="2">
    <source>
        <dbReference type="EMBL" id="PWK20122.1"/>
    </source>
</evidence>
<dbReference type="EMBL" id="QGGQ01000014">
    <property type="protein sequence ID" value="PWK20122.1"/>
    <property type="molecule type" value="Genomic_DNA"/>
</dbReference>
<name>A0A316DRN2_9FLAO</name>
<dbReference type="EMBL" id="JACWLN010000014">
    <property type="protein sequence ID" value="MBD1262810.1"/>
    <property type="molecule type" value="Genomic_DNA"/>
</dbReference>
<gene>
    <name evidence="1" type="ORF">HZY62_19590</name>
    <name evidence="2" type="ORF">LX92_04065</name>
</gene>
<sequence>MKFKNYLIPLVLLAFLVLLLFQSCYSVRLASVEGTPNPAAPMVRDDYYRAMEVTELDTVITIGVENKDFTYLIKVTDLCPTGKLHTVEYTNTFGAVVLSAITFGRKRKVKIKYVCMKP</sequence>
<dbReference type="Proteomes" id="UP000245667">
    <property type="component" value="Unassembled WGS sequence"/>
</dbReference>
<dbReference type="RefSeq" id="WP_109654496.1">
    <property type="nucleotide sequence ID" value="NZ_CAJQNU010000031.1"/>
</dbReference>
<keyword evidence="4" id="KW-1185">Reference proteome</keyword>
<organism evidence="2 3">
    <name type="scientific">Maribacter polysiphoniae</name>
    <dbReference type="NCBI Taxonomy" id="429344"/>
    <lineage>
        <taxon>Bacteria</taxon>
        <taxon>Pseudomonadati</taxon>
        <taxon>Bacteroidota</taxon>
        <taxon>Flavobacteriia</taxon>
        <taxon>Flavobacteriales</taxon>
        <taxon>Flavobacteriaceae</taxon>
        <taxon>Maribacter</taxon>
    </lineage>
</organism>
<comment type="caution">
    <text evidence="2">The sequence shown here is derived from an EMBL/GenBank/DDBJ whole genome shotgun (WGS) entry which is preliminary data.</text>
</comment>